<organism evidence="3 4">
    <name type="scientific">Anaerocolumna chitinilytica</name>
    <dbReference type="NCBI Taxonomy" id="1727145"/>
    <lineage>
        <taxon>Bacteria</taxon>
        <taxon>Bacillati</taxon>
        <taxon>Bacillota</taxon>
        <taxon>Clostridia</taxon>
        <taxon>Lachnospirales</taxon>
        <taxon>Lachnospiraceae</taxon>
        <taxon>Anaerocolumna</taxon>
    </lineage>
</organism>
<dbReference type="RefSeq" id="WP_185257385.1">
    <property type="nucleotide sequence ID" value="NZ_AP023368.1"/>
</dbReference>
<reference evidence="3 4" key="2">
    <citation type="submission" date="2020-08" db="EMBL/GenBank/DDBJ databases">
        <authorList>
            <person name="Ueki A."/>
            <person name="Tonouchi A."/>
        </authorList>
    </citation>
    <scope>NUCLEOTIDE SEQUENCE [LARGE SCALE GENOMIC DNA]</scope>
    <source>
        <strain evidence="3 4">CTTW</strain>
    </source>
</reference>
<dbReference type="Pfam" id="PF07670">
    <property type="entry name" value="Gate"/>
    <property type="match status" value="1"/>
</dbReference>
<name>A0A7M3SB93_9FIRM</name>
<dbReference type="Proteomes" id="UP000515703">
    <property type="component" value="Chromosome"/>
</dbReference>
<dbReference type="InterPro" id="IPR011642">
    <property type="entry name" value="Gate_dom"/>
</dbReference>
<feature type="transmembrane region" description="Helical" evidence="1">
    <location>
        <begin position="6"/>
        <end position="25"/>
    </location>
</feature>
<keyword evidence="1" id="KW-0472">Membrane</keyword>
<feature type="domain" description="Nucleoside transporter/FeoB GTPase Gate" evidence="2">
    <location>
        <begin position="42"/>
        <end position="150"/>
    </location>
</feature>
<feature type="transmembrane region" description="Helical" evidence="1">
    <location>
        <begin position="91"/>
        <end position="112"/>
    </location>
</feature>
<feature type="transmembrane region" description="Helical" evidence="1">
    <location>
        <begin position="133"/>
        <end position="153"/>
    </location>
</feature>
<gene>
    <name evidence="3" type="ORF">bsdcttw_49010</name>
</gene>
<dbReference type="AlphaFoldDB" id="A0A7M3SB93"/>
<keyword evidence="4" id="KW-1185">Reference proteome</keyword>
<sequence>MLNYLWGFLIIIGVIVGALNGKIDAVNAAALSSAKEAILLCITMLGFTALWTGIMQVAKAAGIVDALTKAINPLLRLLFPDIPDKHPAKEYIASNMIANFLGLGWAATPMGLKAMQELKKLNRDKETASCDMCTFLIINISALQLIPVNIIAYRTQYGSVNPTEILGAAFVATSVSTVAGIIFSLVARKLAREK</sequence>
<protein>
    <submittedName>
        <fullName evidence="3">Spore maturation protein A</fullName>
    </submittedName>
</protein>
<accession>A0A7M3SB93</accession>
<proteinExistence type="predicted"/>
<evidence type="ECO:0000259" key="2">
    <source>
        <dbReference type="Pfam" id="PF07670"/>
    </source>
</evidence>
<dbReference type="EMBL" id="AP023368">
    <property type="protein sequence ID" value="BCK01861.1"/>
    <property type="molecule type" value="Genomic_DNA"/>
</dbReference>
<evidence type="ECO:0000313" key="3">
    <source>
        <dbReference type="EMBL" id="BCK01861.1"/>
    </source>
</evidence>
<evidence type="ECO:0000313" key="4">
    <source>
        <dbReference type="Proteomes" id="UP000515703"/>
    </source>
</evidence>
<feature type="transmembrane region" description="Helical" evidence="1">
    <location>
        <begin position="165"/>
        <end position="187"/>
    </location>
</feature>
<dbReference type="KEGG" id="acht:bsdcttw_49010"/>
<keyword evidence="1" id="KW-1133">Transmembrane helix</keyword>
<evidence type="ECO:0000256" key="1">
    <source>
        <dbReference type="SAM" id="Phobius"/>
    </source>
</evidence>
<keyword evidence="1" id="KW-0812">Transmembrane</keyword>
<feature type="transmembrane region" description="Helical" evidence="1">
    <location>
        <begin position="37"/>
        <end position="58"/>
    </location>
</feature>
<reference evidence="3 4" key="1">
    <citation type="submission" date="2020-08" db="EMBL/GenBank/DDBJ databases">
        <title>Draft genome sequencing of an Anaerocolumna strain isolated from anoxic soil subjected to BSD treatment.</title>
        <authorList>
            <person name="Uek A."/>
            <person name="Tonouchi A."/>
        </authorList>
    </citation>
    <scope>NUCLEOTIDE SEQUENCE [LARGE SCALE GENOMIC DNA]</scope>
    <source>
        <strain evidence="3 4">CTTW</strain>
    </source>
</reference>